<evidence type="ECO:0000313" key="3">
    <source>
        <dbReference type="Proteomes" id="UP000321685"/>
    </source>
</evidence>
<dbReference type="InterPro" id="IPR012296">
    <property type="entry name" value="Nuclease_put_TT1808"/>
</dbReference>
<dbReference type="PANTHER" id="PTHR35400:SF3">
    <property type="entry name" value="SLL1072 PROTEIN"/>
    <property type="match status" value="1"/>
</dbReference>
<feature type="domain" description="Putative restriction endonuclease" evidence="1">
    <location>
        <begin position="26"/>
        <end position="146"/>
    </location>
</feature>
<dbReference type="AlphaFoldDB" id="A0A511DEK5"/>
<dbReference type="RefSeq" id="WP_147105928.1">
    <property type="nucleotide sequence ID" value="NZ_BJVJ01000017.1"/>
</dbReference>
<evidence type="ECO:0000313" key="2">
    <source>
        <dbReference type="EMBL" id="GEL23229.1"/>
    </source>
</evidence>
<gene>
    <name evidence="2" type="ORF">PSU4_21830</name>
</gene>
<name>A0A511DEK5_9PSEU</name>
<dbReference type="CDD" id="cd06260">
    <property type="entry name" value="DUF820-like"/>
    <property type="match status" value="1"/>
</dbReference>
<evidence type="ECO:0000259" key="1">
    <source>
        <dbReference type="Pfam" id="PF05685"/>
    </source>
</evidence>
<organism evidence="2 3">
    <name type="scientific">Pseudonocardia sulfidoxydans NBRC 16205</name>
    <dbReference type="NCBI Taxonomy" id="1223511"/>
    <lineage>
        <taxon>Bacteria</taxon>
        <taxon>Bacillati</taxon>
        <taxon>Actinomycetota</taxon>
        <taxon>Actinomycetes</taxon>
        <taxon>Pseudonocardiales</taxon>
        <taxon>Pseudonocardiaceae</taxon>
        <taxon>Pseudonocardia</taxon>
    </lineage>
</organism>
<protein>
    <recommendedName>
        <fullName evidence="1">Putative restriction endonuclease domain-containing protein</fullName>
    </recommendedName>
</protein>
<comment type="caution">
    <text evidence="2">The sequence shown here is derived from an EMBL/GenBank/DDBJ whole genome shotgun (WGS) entry which is preliminary data.</text>
</comment>
<dbReference type="OrthoDB" id="9799703at2"/>
<reference evidence="2 3" key="1">
    <citation type="submission" date="2019-07" db="EMBL/GenBank/DDBJ databases">
        <title>Whole genome shotgun sequence of Pseudonocardia sulfidoxydans NBRC 16205.</title>
        <authorList>
            <person name="Hosoyama A."/>
            <person name="Uohara A."/>
            <person name="Ohji S."/>
            <person name="Ichikawa N."/>
        </authorList>
    </citation>
    <scope>NUCLEOTIDE SEQUENCE [LARGE SCALE GENOMIC DNA]</scope>
    <source>
        <strain evidence="2 3">NBRC 16205</strain>
    </source>
</reference>
<dbReference type="SUPFAM" id="SSF52980">
    <property type="entry name" value="Restriction endonuclease-like"/>
    <property type="match status" value="1"/>
</dbReference>
<proteinExistence type="predicted"/>
<keyword evidence="3" id="KW-1185">Reference proteome</keyword>
<sequence>MPVTAAVVRSTLADLLRETGDGRVRELHDGEIVVLPEPDEDQTWHVRLLDLMLGVGAPDSVEIHHATGVHVDEANFFVPDLLVVRTGTPFHDNGFDASGVVLVVEVLGPLTHHADRILKPRRYAEAGVPYFWRVDQGPRLVALRLDPTLGEGHYIYDTELVPGENAEVPHPWVAQIDMAEFVDPPSRR</sequence>
<dbReference type="InterPro" id="IPR008538">
    <property type="entry name" value="Uma2"/>
</dbReference>
<dbReference type="Gene3D" id="3.90.1570.10">
    <property type="entry name" value="tt1808, chain A"/>
    <property type="match status" value="1"/>
</dbReference>
<dbReference type="Pfam" id="PF05685">
    <property type="entry name" value="Uma2"/>
    <property type="match status" value="1"/>
</dbReference>
<dbReference type="InterPro" id="IPR011335">
    <property type="entry name" value="Restrct_endonuc-II-like"/>
</dbReference>
<dbReference type="EMBL" id="BJVJ01000017">
    <property type="protein sequence ID" value="GEL23229.1"/>
    <property type="molecule type" value="Genomic_DNA"/>
</dbReference>
<dbReference type="Proteomes" id="UP000321685">
    <property type="component" value="Unassembled WGS sequence"/>
</dbReference>
<accession>A0A511DEK5</accession>
<dbReference type="PANTHER" id="PTHR35400">
    <property type="entry name" value="SLR1083 PROTEIN"/>
    <property type="match status" value="1"/>
</dbReference>